<keyword evidence="2" id="KW-1185">Reference proteome</keyword>
<reference evidence="1 2" key="1">
    <citation type="submission" date="2018-06" db="EMBL/GenBank/DDBJ databases">
        <title>Comparative genomics reveals the genomic features of Rhizophagus irregularis, R. cerebriforme, R. diaphanum and Gigaspora rosea, and their symbiotic lifestyle signature.</title>
        <authorList>
            <person name="Morin E."/>
            <person name="San Clemente H."/>
            <person name="Chen E.C.H."/>
            <person name="De La Providencia I."/>
            <person name="Hainaut M."/>
            <person name="Kuo A."/>
            <person name="Kohler A."/>
            <person name="Murat C."/>
            <person name="Tang N."/>
            <person name="Roy S."/>
            <person name="Loubradou J."/>
            <person name="Henrissat B."/>
            <person name="Grigoriev I.V."/>
            <person name="Corradi N."/>
            <person name="Roux C."/>
            <person name="Martin F.M."/>
        </authorList>
    </citation>
    <scope>NUCLEOTIDE SEQUENCE [LARGE SCALE GENOMIC DNA]</scope>
    <source>
        <strain evidence="1 2">DAOM 194757</strain>
    </source>
</reference>
<evidence type="ECO:0000313" key="1">
    <source>
        <dbReference type="EMBL" id="RIB28084.1"/>
    </source>
</evidence>
<dbReference type="OrthoDB" id="10576475at2759"/>
<proteinExistence type="predicted"/>
<dbReference type="EMBL" id="QKWP01000077">
    <property type="protein sequence ID" value="RIB28084.1"/>
    <property type="molecule type" value="Genomic_DNA"/>
</dbReference>
<protein>
    <submittedName>
        <fullName evidence="1">Uncharacterized protein</fullName>
    </submittedName>
</protein>
<sequence length="179" mass="20323">MSKSDKNLFSVHIDYVNKDKNTPVIVVNNIMEENSMPTTKLGWIIVGPLTNFNFNVQFPQFPLAFRSMKQMAPIKKDHCTIKINHYKTCILGICALEANSQSSIDFTEQENSQLNSASSLSSTEVIPYPIDYDPMSIEIIIGAHFSTYKESACLFVYDLKDLNKQVDEAILQNLALYTW</sequence>
<gene>
    <name evidence="1" type="ORF">C2G38_2028818</name>
</gene>
<organism evidence="1 2">
    <name type="scientific">Gigaspora rosea</name>
    <dbReference type="NCBI Taxonomy" id="44941"/>
    <lineage>
        <taxon>Eukaryota</taxon>
        <taxon>Fungi</taxon>
        <taxon>Fungi incertae sedis</taxon>
        <taxon>Mucoromycota</taxon>
        <taxon>Glomeromycotina</taxon>
        <taxon>Glomeromycetes</taxon>
        <taxon>Diversisporales</taxon>
        <taxon>Gigasporaceae</taxon>
        <taxon>Gigaspora</taxon>
    </lineage>
</organism>
<comment type="caution">
    <text evidence="1">The sequence shown here is derived from an EMBL/GenBank/DDBJ whole genome shotgun (WGS) entry which is preliminary data.</text>
</comment>
<name>A0A397W005_9GLOM</name>
<evidence type="ECO:0000313" key="2">
    <source>
        <dbReference type="Proteomes" id="UP000266673"/>
    </source>
</evidence>
<dbReference type="Proteomes" id="UP000266673">
    <property type="component" value="Unassembled WGS sequence"/>
</dbReference>
<accession>A0A397W005</accession>
<dbReference type="AlphaFoldDB" id="A0A397W005"/>